<keyword evidence="3" id="KW-1185">Reference proteome</keyword>
<evidence type="ECO:0000313" key="3">
    <source>
        <dbReference type="Proteomes" id="UP000011116"/>
    </source>
</evidence>
<dbReference type="KEGG" id="hvg:123424809"/>
<protein>
    <submittedName>
        <fullName evidence="2">Uncharacterized protein</fullName>
    </submittedName>
</protein>
<feature type="transmembrane region" description="Helical" evidence="1">
    <location>
        <begin position="150"/>
        <end position="173"/>
    </location>
</feature>
<feature type="transmembrane region" description="Helical" evidence="1">
    <location>
        <begin position="23"/>
        <end position="41"/>
    </location>
</feature>
<dbReference type="SUPFAM" id="SSF101447">
    <property type="entry name" value="Formin homology 2 domain (FH2 domain)"/>
    <property type="match status" value="1"/>
</dbReference>
<dbReference type="Proteomes" id="UP000011116">
    <property type="component" value="Chromosome 2H"/>
</dbReference>
<feature type="transmembrane region" description="Helical" evidence="1">
    <location>
        <begin position="83"/>
        <end position="105"/>
    </location>
</feature>
<feature type="transmembrane region" description="Helical" evidence="1">
    <location>
        <begin position="48"/>
        <end position="71"/>
    </location>
</feature>
<keyword evidence="1" id="KW-0812">Transmembrane</keyword>
<reference evidence="2" key="3">
    <citation type="submission" date="2022-01" db="UniProtKB">
        <authorList>
            <consortium name="EnsemblPlants"/>
        </authorList>
    </citation>
    <scope>IDENTIFICATION</scope>
    <source>
        <strain evidence="2">subsp. vulgare</strain>
    </source>
</reference>
<dbReference type="Gramene" id="HORVU.MOREX.r3.2HG0115140.1">
    <property type="protein sequence ID" value="HORVU.MOREX.r3.2HG0115140.1"/>
    <property type="gene ID" value="HORVU.MOREX.r3.2HG0115140"/>
</dbReference>
<accession>A0A8I6XD04</accession>
<evidence type="ECO:0000313" key="2">
    <source>
        <dbReference type="EnsemblPlants" id="HORVU.MOREX.r3.2HG0115140.1"/>
    </source>
</evidence>
<proteinExistence type="predicted"/>
<reference evidence="3" key="1">
    <citation type="journal article" date="2012" name="Nature">
        <title>A physical, genetic and functional sequence assembly of the barley genome.</title>
        <authorList>
            <consortium name="The International Barley Genome Sequencing Consortium"/>
            <person name="Mayer K.F."/>
            <person name="Waugh R."/>
            <person name="Brown J.W."/>
            <person name="Schulman A."/>
            <person name="Langridge P."/>
            <person name="Platzer M."/>
            <person name="Fincher G.B."/>
            <person name="Muehlbauer G.J."/>
            <person name="Sato K."/>
            <person name="Close T.J."/>
            <person name="Wise R.P."/>
            <person name="Stein N."/>
        </authorList>
    </citation>
    <scope>NUCLEOTIDE SEQUENCE [LARGE SCALE GENOMIC DNA]</scope>
    <source>
        <strain evidence="3">cv. Morex</strain>
    </source>
</reference>
<dbReference type="OrthoDB" id="600316at2759"/>
<name>A0A8I6XD04_HORVV</name>
<organism evidence="2 3">
    <name type="scientific">Hordeum vulgare subsp. vulgare</name>
    <name type="common">Domesticated barley</name>
    <dbReference type="NCBI Taxonomy" id="112509"/>
    <lineage>
        <taxon>Eukaryota</taxon>
        <taxon>Viridiplantae</taxon>
        <taxon>Streptophyta</taxon>
        <taxon>Embryophyta</taxon>
        <taxon>Tracheophyta</taxon>
        <taxon>Spermatophyta</taxon>
        <taxon>Magnoliopsida</taxon>
        <taxon>Liliopsida</taxon>
        <taxon>Poales</taxon>
        <taxon>Poaceae</taxon>
        <taxon>BOP clade</taxon>
        <taxon>Pooideae</taxon>
        <taxon>Triticodae</taxon>
        <taxon>Triticeae</taxon>
        <taxon>Hordeinae</taxon>
        <taxon>Hordeum</taxon>
    </lineage>
</organism>
<reference evidence="2" key="2">
    <citation type="submission" date="2020-10" db="EMBL/GenBank/DDBJ databases">
        <authorList>
            <person name="Scholz U."/>
            <person name="Mascher M."/>
            <person name="Fiebig A."/>
        </authorList>
    </citation>
    <scope>NUCLEOTIDE SEQUENCE [LARGE SCALE GENOMIC DNA]</scope>
    <source>
        <strain evidence="2">cv. Morex</strain>
    </source>
</reference>
<dbReference type="EnsemblPlants" id="HORVU.MOREX.r3.2HG0115140.1">
    <property type="protein sequence ID" value="HORVU.MOREX.r3.2HG0115140.1"/>
    <property type="gene ID" value="HORVU.MOREX.r3.2HG0115140"/>
</dbReference>
<dbReference type="GeneID" id="123424809"/>
<keyword evidence="1" id="KW-1133">Transmembrane helix</keyword>
<sequence length="218" mass="22653">MPLVVVVAMPSAPPPPPPPPPPARIVVVVPALGCFAGFLFAMAEVLSYMGFAGAWIMSAASAAQVVALRAWGDGSAPVLFLHAVIYGALSACICTVLALLALLVLRLCAKCVAYVNAAVSGSTPGFKKSTLRAIRPESAANLFRFLRPAVLGFVVDGAFFLIILAGLLLKVMSPHVQGSISQGEMVGSVIEDVGTFGMHATACFLIIPALFLSGWREC</sequence>
<feature type="transmembrane region" description="Helical" evidence="1">
    <location>
        <begin position="193"/>
        <end position="215"/>
    </location>
</feature>
<dbReference type="RefSeq" id="XP_044964440.1">
    <property type="nucleotide sequence ID" value="XM_045108505.1"/>
</dbReference>
<evidence type="ECO:0000256" key="1">
    <source>
        <dbReference type="SAM" id="Phobius"/>
    </source>
</evidence>
<dbReference type="AlphaFoldDB" id="A0A8I6XD04"/>
<gene>
    <name evidence="2" type="primary">LOC123424809</name>
</gene>
<keyword evidence="1" id="KW-0472">Membrane</keyword>